<reference evidence="2" key="1">
    <citation type="submission" date="2021-01" db="EMBL/GenBank/DDBJ databases">
        <title>Caligus Genome Assembly.</title>
        <authorList>
            <person name="Gallardo-Escarate C."/>
        </authorList>
    </citation>
    <scope>NUCLEOTIDE SEQUENCE [LARGE SCALE GENOMIC DNA]</scope>
</reference>
<dbReference type="Proteomes" id="UP000595437">
    <property type="component" value="Chromosome 3"/>
</dbReference>
<organism evidence="1 2">
    <name type="scientific">Caligus rogercresseyi</name>
    <name type="common">Sea louse</name>
    <dbReference type="NCBI Taxonomy" id="217165"/>
    <lineage>
        <taxon>Eukaryota</taxon>
        <taxon>Metazoa</taxon>
        <taxon>Ecdysozoa</taxon>
        <taxon>Arthropoda</taxon>
        <taxon>Crustacea</taxon>
        <taxon>Multicrustacea</taxon>
        <taxon>Hexanauplia</taxon>
        <taxon>Copepoda</taxon>
        <taxon>Siphonostomatoida</taxon>
        <taxon>Caligidae</taxon>
        <taxon>Caligus</taxon>
    </lineage>
</organism>
<dbReference type="AlphaFoldDB" id="A0A7T8HLB4"/>
<name>A0A7T8HLB4_CALRO</name>
<sequence>AISPSTRTWANCPRANFGLSDLRQHLSDLEHVALALEILMYGGPDGFFFIHVHIGGQVPQR</sequence>
<evidence type="ECO:0000313" key="2">
    <source>
        <dbReference type="Proteomes" id="UP000595437"/>
    </source>
</evidence>
<keyword evidence="2" id="KW-1185">Reference proteome</keyword>
<evidence type="ECO:0000313" key="1">
    <source>
        <dbReference type="EMBL" id="QQP52042.1"/>
    </source>
</evidence>
<protein>
    <submittedName>
        <fullName evidence="1">Uncharacterized protein</fullName>
    </submittedName>
</protein>
<dbReference type="EMBL" id="CP045892">
    <property type="protein sequence ID" value="QQP52042.1"/>
    <property type="molecule type" value="Genomic_DNA"/>
</dbReference>
<feature type="non-terminal residue" evidence="1">
    <location>
        <position position="61"/>
    </location>
</feature>
<proteinExistence type="predicted"/>
<feature type="non-terminal residue" evidence="1">
    <location>
        <position position="1"/>
    </location>
</feature>
<gene>
    <name evidence="1" type="ORF">FKW44_004039</name>
</gene>
<accession>A0A7T8HLB4</accession>